<dbReference type="GO" id="GO:0000136">
    <property type="term" value="C:mannan polymerase complex"/>
    <property type="evidence" value="ECO:0007669"/>
    <property type="project" value="TreeGrafter"/>
</dbReference>
<dbReference type="PANTHER" id="PTHR31834:SF8">
    <property type="entry name" value="TRANSFERASE, PUTATIVE (AFU_ORTHOLOGUE AFUA_6G14040)-RELATED"/>
    <property type="match status" value="1"/>
</dbReference>
<dbReference type="Pfam" id="PF04488">
    <property type="entry name" value="Gly_transf_sug"/>
    <property type="match status" value="1"/>
</dbReference>
<keyword evidence="5" id="KW-1185">Reference proteome</keyword>
<dbReference type="InterPro" id="IPR039367">
    <property type="entry name" value="Och1-like"/>
</dbReference>
<dbReference type="InterPro" id="IPR029044">
    <property type="entry name" value="Nucleotide-diphossugar_trans"/>
</dbReference>
<gene>
    <name evidence="4" type="ORF">B0T10DRAFT_497694</name>
</gene>
<feature type="transmembrane region" description="Helical" evidence="3">
    <location>
        <begin position="81"/>
        <end position="100"/>
    </location>
</feature>
<comment type="similarity">
    <text evidence="1">Belongs to the glycosyltransferase 32 family.</text>
</comment>
<dbReference type="EMBL" id="JAGPYM010000034">
    <property type="protein sequence ID" value="KAH6876539.1"/>
    <property type="molecule type" value="Genomic_DNA"/>
</dbReference>
<dbReference type="InterPro" id="IPR007577">
    <property type="entry name" value="GlycoTrfase_DXD_sugar-bd_CS"/>
</dbReference>
<evidence type="ECO:0000256" key="3">
    <source>
        <dbReference type="SAM" id="Phobius"/>
    </source>
</evidence>
<evidence type="ECO:0000256" key="1">
    <source>
        <dbReference type="ARBA" id="ARBA00009003"/>
    </source>
</evidence>
<accession>A0A9P8VVN9</accession>
<comment type="caution">
    <text evidence="4">The sequence shown here is derived from an EMBL/GenBank/DDBJ whole genome shotgun (WGS) entry which is preliminary data.</text>
</comment>
<dbReference type="GO" id="GO:0006487">
    <property type="term" value="P:protein N-linked glycosylation"/>
    <property type="evidence" value="ECO:0007669"/>
    <property type="project" value="TreeGrafter"/>
</dbReference>
<dbReference type="Gene3D" id="3.90.550.20">
    <property type="match status" value="1"/>
</dbReference>
<dbReference type="AlphaFoldDB" id="A0A9P8VVN9"/>
<proteinExistence type="inferred from homology"/>
<keyword evidence="3" id="KW-0472">Membrane</keyword>
<evidence type="ECO:0000256" key="2">
    <source>
        <dbReference type="SAM" id="MobiDB-lite"/>
    </source>
</evidence>
<name>A0A9P8VVN9_9HYPO</name>
<dbReference type="OrthoDB" id="409543at2759"/>
<protein>
    <submittedName>
        <fullName evidence="4">Glycosyltransferase family 32 protein</fullName>
    </submittedName>
</protein>
<keyword evidence="3" id="KW-0812">Transmembrane</keyword>
<feature type="region of interest" description="Disordered" evidence="2">
    <location>
        <begin position="109"/>
        <end position="146"/>
    </location>
</feature>
<reference evidence="4 5" key="1">
    <citation type="journal article" date="2021" name="Nat. Commun.">
        <title>Genetic determinants of endophytism in the Arabidopsis root mycobiome.</title>
        <authorList>
            <person name="Mesny F."/>
            <person name="Miyauchi S."/>
            <person name="Thiergart T."/>
            <person name="Pickel B."/>
            <person name="Atanasova L."/>
            <person name="Karlsson M."/>
            <person name="Huettel B."/>
            <person name="Barry K.W."/>
            <person name="Haridas S."/>
            <person name="Chen C."/>
            <person name="Bauer D."/>
            <person name="Andreopoulos W."/>
            <person name="Pangilinan J."/>
            <person name="LaButti K."/>
            <person name="Riley R."/>
            <person name="Lipzen A."/>
            <person name="Clum A."/>
            <person name="Drula E."/>
            <person name="Henrissat B."/>
            <person name="Kohler A."/>
            <person name="Grigoriev I.V."/>
            <person name="Martin F.M."/>
            <person name="Hacquard S."/>
        </authorList>
    </citation>
    <scope>NUCLEOTIDE SEQUENCE [LARGE SCALE GENOMIC DNA]</scope>
    <source>
        <strain evidence="4 5">MPI-CAGE-CH-0241</strain>
    </source>
</reference>
<dbReference type="GO" id="GO:0000009">
    <property type="term" value="F:alpha-1,6-mannosyltransferase activity"/>
    <property type="evidence" value="ECO:0007669"/>
    <property type="project" value="InterPro"/>
</dbReference>
<feature type="compositionally biased region" description="Polar residues" evidence="2">
    <location>
        <begin position="119"/>
        <end position="130"/>
    </location>
</feature>
<dbReference type="PANTHER" id="PTHR31834">
    <property type="entry name" value="INITIATION-SPECIFIC ALPHA-1,6-MANNOSYLTRANSFERASE"/>
    <property type="match status" value="1"/>
</dbReference>
<sequence>MRDHHLRSYIFYPSNQSRIQPLGPHLHSLVHSSSAQLAAAYSFSVGAAIGTPTMAHRELAGVPLHAQILHHVTAPRRYKTYVIAGFSLLFLAAFWTYGGIGPYDGFRSNHTTDHDLEPTPSQTTPAQESAPSEWKAQNPAGDAGSLIPPKIWQIMLPKKPSDEKKLPDAETLQHIASWVTMNTDYTYTMVGDKGGKGFVHSRFANDPEVVELYDTLPNVGMKSDLLRYLILDVEGGVYTDTDTIALKAIDKWVPKHLRGKVRLIVGVEFDRRDGGAWADIPHWLQFCQWTIAAAPGHPVFRKMVDRVLQSTKDLSAAYQVPVGELHPTSFEVMNSTGPAAFTDVVFEQLQEYEPSLNTTKDLSFMTEPVLYGDILVLTIDGFGMGQSHSHSTHDGSIPDAALMKHLFQGSWRGD</sequence>
<organism evidence="4 5">
    <name type="scientific">Thelonectria olida</name>
    <dbReference type="NCBI Taxonomy" id="1576542"/>
    <lineage>
        <taxon>Eukaryota</taxon>
        <taxon>Fungi</taxon>
        <taxon>Dikarya</taxon>
        <taxon>Ascomycota</taxon>
        <taxon>Pezizomycotina</taxon>
        <taxon>Sordariomycetes</taxon>
        <taxon>Hypocreomycetidae</taxon>
        <taxon>Hypocreales</taxon>
        <taxon>Nectriaceae</taxon>
        <taxon>Thelonectria</taxon>
    </lineage>
</organism>
<keyword evidence="3" id="KW-1133">Transmembrane helix</keyword>
<dbReference type="SUPFAM" id="SSF53448">
    <property type="entry name" value="Nucleotide-diphospho-sugar transferases"/>
    <property type="match status" value="1"/>
</dbReference>
<evidence type="ECO:0000313" key="5">
    <source>
        <dbReference type="Proteomes" id="UP000777438"/>
    </source>
</evidence>
<dbReference type="Proteomes" id="UP000777438">
    <property type="component" value="Unassembled WGS sequence"/>
</dbReference>
<evidence type="ECO:0000313" key="4">
    <source>
        <dbReference type="EMBL" id="KAH6876539.1"/>
    </source>
</evidence>